<dbReference type="Pfam" id="PF00153">
    <property type="entry name" value="Mito_carr"/>
    <property type="match status" value="2"/>
</dbReference>
<feature type="repeat" description="Solcar" evidence="4">
    <location>
        <begin position="130"/>
        <end position="210"/>
    </location>
</feature>
<protein>
    <recommendedName>
        <fullName evidence="9">ADP,ATP carrier protein</fullName>
    </recommendedName>
</protein>
<dbReference type="AlphaFoldDB" id="A0A6U9PX02"/>
<evidence type="ECO:0008006" key="9">
    <source>
        <dbReference type="Google" id="ProtNLM"/>
    </source>
</evidence>
<evidence type="ECO:0000256" key="1">
    <source>
        <dbReference type="ARBA" id="ARBA00004141"/>
    </source>
</evidence>
<keyword evidence="5" id="KW-0813">Transport</keyword>
<evidence type="ECO:0000313" key="8">
    <source>
        <dbReference type="EMBL" id="CAE0607002.1"/>
    </source>
</evidence>
<organism evidence="7">
    <name type="scientific">Picocystis salinarum</name>
    <dbReference type="NCBI Taxonomy" id="88271"/>
    <lineage>
        <taxon>Eukaryota</taxon>
        <taxon>Viridiplantae</taxon>
        <taxon>Chlorophyta</taxon>
        <taxon>Picocystophyceae</taxon>
        <taxon>Picocystales</taxon>
        <taxon>Picocystaceae</taxon>
        <taxon>Picocystis</taxon>
    </lineage>
</organism>
<dbReference type="Gene3D" id="1.50.40.10">
    <property type="entry name" value="Mitochondrial carrier domain"/>
    <property type="match status" value="1"/>
</dbReference>
<sequence>MTDLKYVKASLQPWAAFSPNEATPAPPALSEVLSKAANRAMGGGLAGAGAMAINVGALMWMRTTVNFQYRYGMSTTQALKHLYAEGGIPRFYRGVFPALLQGPLSRFGDTAANAGVIALLDGMDQTRALPTAAKTACASAAAAGFRILLMPIDACKTIMQVEGKGGFGKLLQKMRQGGPFVLWHGALGASAATFVGHYPWFFTYNFLNETLPKYDRDTELLQYLLRSAVMGFSSSAVSDTCSNSIRVLKTTKQTAVTSITYPQAFQSVVVKDGISGLLFRGLGTKIISNGVQGLLFSVLWRLGQDYLEKK</sequence>
<gene>
    <name evidence="7" type="ORF">PSAL00342_LOCUS817</name>
    <name evidence="8" type="ORF">PSAL00342_LOCUS818</name>
</gene>
<evidence type="ECO:0000256" key="6">
    <source>
        <dbReference type="SAM" id="Phobius"/>
    </source>
</evidence>
<evidence type="ECO:0000256" key="2">
    <source>
        <dbReference type="ARBA" id="ARBA00022692"/>
    </source>
</evidence>
<keyword evidence="3 4" id="KW-0472">Membrane</keyword>
<reference evidence="7" key="1">
    <citation type="submission" date="2021-01" db="EMBL/GenBank/DDBJ databases">
        <authorList>
            <person name="Corre E."/>
            <person name="Pelletier E."/>
            <person name="Niang G."/>
            <person name="Scheremetjew M."/>
            <person name="Finn R."/>
            <person name="Kale V."/>
            <person name="Holt S."/>
            <person name="Cochrane G."/>
            <person name="Meng A."/>
            <person name="Brown T."/>
            <person name="Cohen L."/>
        </authorList>
    </citation>
    <scope>NUCLEOTIDE SEQUENCE</scope>
    <source>
        <strain evidence="7">CCMP1897</strain>
    </source>
</reference>
<evidence type="ECO:0000313" key="7">
    <source>
        <dbReference type="EMBL" id="CAE0607001.1"/>
    </source>
</evidence>
<dbReference type="EMBL" id="HBIS01000948">
    <property type="protein sequence ID" value="CAE0607002.1"/>
    <property type="molecule type" value="Transcribed_RNA"/>
</dbReference>
<dbReference type="PROSITE" id="PS50920">
    <property type="entry name" value="SOLCAR"/>
    <property type="match status" value="1"/>
</dbReference>
<evidence type="ECO:0000256" key="4">
    <source>
        <dbReference type="PROSITE-ProRule" id="PRU00282"/>
    </source>
</evidence>
<dbReference type="PANTHER" id="PTHR47567:SF1">
    <property type="entry name" value="NAD-DEPENDENT EPIMERASE_DEHYDRATASE DOMAIN-CONTAINING PROTEIN"/>
    <property type="match status" value="1"/>
</dbReference>
<name>A0A6U9PX02_9CHLO</name>
<proteinExistence type="inferred from homology"/>
<evidence type="ECO:0000256" key="5">
    <source>
        <dbReference type="RuleBase" id="RU000488"/>
    </source>
</evidence>
<comment type="similarity">
    <text evidence="5">Belongs to the mitochondrial carrier (TC 2.A.29) family.</text>
</comment>
<evidence type="ECO:0000256" key="3">
    <source>
        <dbReference type="ARBA" id="ARBA00023136"/>
    </source>
</evidence>
<dbReference type="GO" id="GO:0016020">
    <property type="term" value="C:membrane"/>
    <property type="evidence" value="ECO:0007669"/>
    <property type="project" value="UniProtKB-SubCell"/>
</dbReference>
<feature type="transmembrane region" description="Helical" evidence="6">
    <location>
        <begin position="180"/>
        <end position="200"/>
    </location>
</feature>
<dbReference type="InterPro" id="IPR023395">
    <property type="entry name" value="MCP_dom_sf"/>
</dbReference>
<keyword evidence="2 4" id="KW-0812">Transmembrane</keyword>
<feature type="transmembrane region" description="Helical" evidence="6">
    <location>
        <begin position="40"/>
        <end position="61"/>
    </location>
</feature>
<dbReference type="SUPFAM" id="SSF103506">
    <property type="entry name" value="Mitochondrial carrier"/>
    <property type="match status" value="1"/>
</dbReference>
<dbReference type="PANTHER" id="PTHR47567">
    <property type="entry name" value="MITOCHONDRIAL SUBSTRATE/SOLUTE CARRIER"/>
    <property type="match status" value="1"/>
</dbReference>
<keyword evidence="6" id="KW-1133">Transmembrane helix</keyword>
<comment type="subcellular location">
    <subcellularLocation>
        <location evidence="1">Membrane</location>
        <topology evidence="1">Multi-pass membrane protein</topology>
    </subcellularLocation>
</comment>
<dbReference type="InterPro" id="IPR018108">
    <property type="entry name" value="MCP_transmembrane"/>
</dbReference>
<accession>A0A6U9PX02</accession>
<dbReference type="EMBL" id="HBIS01000947">
    <property type="protein sequence ID" value="CAE0607001.1"/>
    <property type="molecule type" value="Transcribed_RNA"/>
</dbReference>